<evidence type="ECO:0000256" key="1">
    <source>
        <dbReference type="SAM" id="MobiDB-lite"/>
    </source>
</evidence>
<keyword evidence="3" id="KW-1185">Reference proteome</keyword>
<dbReference type="Proteomes" id="UP001472677">
    <property type="component" value="Unassembled WGS sequence"/>
</dbReference>
<feature type="compositionally biased region" description="Basic residues" evidence="1">
    <location>
        <begin position="79"/>
        <end position="92"/>
    </location>
</feature>
<comment type="caution">
    <text evidence="2">The sequence shown here is derived from an EMBL/GenBank/DDBJ whole genome shotgun (WGS) entry which is preliminary data.</text>
</comment>
<reference evidence="2 3" key="1">
    <citation type="journal article" date="2024" name="G3 (Bethesda)">
        <title>Genome assembly of Hibiscus sabdariffa L. provides insights into metabolisms of medicinal natural products.</title>
        <authorList>
            <person name="Kim T."/>
        </authorList>
    </citation>
    <scope>NUCLEOTIDE SEQUENCE [LARGE SCALE GENOMIC DNA]</scope>
    <source>
        <strain evidence="2">TK-2024</strain>
        <tissue evidence="2">Old leaves</tissue>
    </source>
</reference>
<evidence type="ECO:0000313" key="2">
    <source>
        <dbReference type="EMBL" id="KAK8511073.1"/>
    </source>
</evidence>
<feature type="compositionally biased region" description="Basic and acidic residues" evidence="1">
    <location>
        <begin position="67"/>
        <end position="78"/>
    </location>
</feature>
<dbReference type="EMBL" id="JBBPBM010000079">
    <property type="protein sequence ID" value="KAK8511073.1"/>
    <property type="molecule type" value="Genomic_DNA"/>
</dbReference>
<evidence type="ECO:0000313" key="3">
    <source>
        <dbReference type="Proteomes" id="UP001472677"/>
    </source>
</evidence>
<gene>
    <name evidence="2" type="ORF">V6N12_033355</name>
</gene>
<sequence length="109" mass="12513">MKDESMDISVSLHETEEITKTFHPLSVILPLVEKASTVVDAITSPAAKFSLHDIFRKGTEAWNNELKGSEQDQTPGRDLHKRPDRWVKRNTQKWRENKESKTRNGQGVE</sequence>
<proteinExistence type="predicted"/>
<name>A0ABR2BVM3_9ROSI</name>
<protein>
    <submittedName>
        <fullName evidence="2">Uncharacterized protein</fullName>
    </submittedName>
</protein>
<feature type="compositionally biased region" description="Basic and acidic residues" evidence="1">
    <location>
        <begin position="93"/>
        <end position="102"/>
    </location>
</feature>
<feature type="region of interest" description="Disordered" evidence="1">
    <location>
        <begin position="65"/>
        <end position="109"/>
    </location>
</feature>
<accession>A0ABR2BVM3</accession>
<organism evidence="2 3">
    <name type="scientific">Hibiscus sabdariffa</name>
    <name type="common">roselle</name>
    <dbReference type="NCBI Taxonomy" id="183260"/>
    <lineage>
        <taxon>Eukaryota</taxon>
        <taxon>Viridiplantae</taxon>
        <taxon>Streptophyta</taxon>
        <taxon>Embryophyta</taxon>
        <taxon>Tracheophyta</taxon>
        <taxon>Spermatophyta</taxon>
        <taxon>Magnoliopsida</taxon>
        <taxon>eudicotyledons</taxon>
        <taxon>Gunneridae</taxon>
        <taxon>Pentapetalae</taxon>
        <taxon>rosids</taxon>
        <taxon>malvids</taxon>
        <taxon>Malvales</taxon>
        <taxon>Malvaceae</taxon>
        <taxon>Malvoideae</taxon>
        <taxon>Hibiscus</taxon>
    </lineage>
</organism>